<evidence type="ECO:0000256" key="1">
    <source>
        <dbReference type="SAM" id="SignalP"/>
    </source>
</evidence>
<dbReference type="EMBL" id="CACVAW010000021">
    <property type="protein sequence ID" value="CAA6805934.1"/>
    <property type="molecule type" value="Genomic_DNA"/>
</dbReference>
<proteinExistence type="predicted"/>
<organism evidence="2">
    <name type="scientific">uncultured Campylobacterales bacterium</name>
    <dbReference type="NCBI Taxonomy" id="352960"/>
    <lineage>
        <taxon>Bacteria</taxon>
        <taxon>Pseudomonadati</taxon>
        <taxon>Campylobacterota</taxon>
        <taxon>Epsilonproteobacteria</taxon>
        <taxon>Campylobacterales</taxon>
        <taxon>environmental samples</taxon>
    </lineage>
</organism>
<gene>
    <name evidence="2" type="ORF">HELGO_WM35492</name>
</gene>
<keyword evidence="1" id="KW-0732">Signal</keyword>
<feature type="signal peptide" evidence="1">
    <location>
        <begin position="1"/>
        <end position="22"/>
    </location>
</feature>
<evidence type="ECO:0000313" key="2">
    <source>
        <dbReference type="EMBL" id="CAA6805934.1"/>
    </source>
</evidence>
<feature type="chain" id="PRO_5027627706" evidence="1">
    <location>
        <begin position="23"/>
        <end position="92"/>
    </location>
</feature>
<sequence length="92" mass="10421">MKKFLGSILLFALLFNSTLLSSHIHFDDEEASNSCEICTINNFLNDDFIPVSADFDTVLNIQTSVKTYISSSLYPKNKSKLKKLRDPPLHII</sequence>
<accession>A0A6S6SRP8</accession>
<protein>
    <submittedName>
        <fullName evidence="2">Uncharacterized protein</fullName>
    </submittedName>
</protein>
<reference evidence="2" key="1">
    <citation type="submission" date="2020-01" db="EMBL/GenBank/DDBJ databases">
        <authorList>
            <person name="Meier V. D."/>
            <person name="Meier V D."/>
        </authorList>
    </citation>
    <scope>NUCLEOTIDE SEQUENCE</scope>
    <source>
        <strain evidence="2">HLG_WM_MAG_12</strain>
    </source>
</reference>
<dbReference type="AlphaFoldDB" id="A0A6S6SRP8"/>
<name>A0A6S6SRP8_9BACT</name>